<dbReference type="Pfam" id="PF00625">
    <property type="entry name" value="Guanylate_kin"/>
    <property type="match status" value="1"/>
</dbReference>
<evidence type="ECO:0000256" key="3">
    <source>
        <dbReference type="PROSITE-ProRule" id="PRU00192"/>
    </source>
</evidence>
<dbReference type="InterPro" id="IPR020590">
    <property type="entry name" value="Guanylate_kinase_CS"/>
</dbReference>
<evidence type="ECO:0000313" key="7">
    <source>
        <dbReference type="EMBL" id="CAF0978291.1"/>
    </source>
</evidence>
<evidence type="ECO:0000256" key="2">
    <source>
        <dbReference type="ARBA" id="ARBA00022443"/>
    </source>
</evidence>
<dbReference type="PROSITE" id="PS50002">
    <property type="entry name" value="SH3"/>
    <property type="match status" value="1"/>
</dbReference>
<dbReference type="InterPro" id="IPR008144">
    <property type="entry name" value="Guanylate_kin-like_dom"/>
</dbReference>
<keyword evidence="2 3" id="KW-0728">SH3 domain</keyword>
<accession>A0A814F5D5</accession>
<dbReference type="InterPro" id="IPR036028">
    <property type="entry name" value="SH3-like_dom_sf"/>
</dbReference>
<dbReference type="SUPFAM" id="SSF52540">
    <property type="entry name" value="P-loop containing nucleoside triphosphate hydrolases"/>
    <property type="match status" value="1"/>
</dbReference>
<evidence type="ECO:0000259" key="5">
    <source>
        <dbReference type="PROSITE" id="PS50052"/>
    </source>
</evidence>
<proteinExistence type="inferred from homology"/>
<feature type="domain" description="SH3" evidence="4">
    <location>
        <begin position="250"/>
        <end position="325"/>
    </location>
</feature>
<comment type="similarity">
    <text evidence="1">Belongs to the MAGUK family.</text>
</comment>
<name>A0A814F5D5_9BILA</name>
<feature type="domain" description="PDZ" evidence="6">
    <location>
        <begin position="138"/>
        <end position="221"/>
    </location>
</feature>
<gene>
    <name evidence="7" type="ORF">JYZ213_LOCUS14781</name>
</gene>
<dbReference type="InterPro" id="IPR001452">
    <property type="entry name" value="SH3_domain"/>
</dbReference>
<dbReference type="InterPro" id="IPR050716">
    <property type="entry name" value="MAGUK"/>
</dbReference>
<dbReference type="SMART" id="SM00228">
    <property type="entry name" value="PDZ"/>
    <property type="match status" value="1"/>
</dbReference>
<evidence type="ECO:0000313" key="8">
    <source>
        <dbReference type="Proteomes" id="UP000663845"/>
    </source>
</evidence>
<organism evidence="7 8">
    <name type="scientific">Adineta steineri</name>
    <dbReference type="NCBI Taxonomy" id="433720"/>
    <lineage>
        <taxon>Eukaryota</taxon>
        <taxon>Metazoa</taxon>
        <taxon>Spiralia</taxon>
        <taxon>Gnathifera</taxon>
        <taxon>Rotifera</taxon>
        <taxon>Eurotatoria</taxon>
        <taxon>Bdelloidea</taxon>
        <taxon>Adinetida</taxon>
        <taxon>Adinetidae</taxon>
        <taxon>Adineta</taxon>
    </lineage>
</organism>
<dbReference type="PROSITE" id="PS00856">
    <property type="entry name" value="GUANYLATE_KINASE_1"/>
    <property type="match status" value="1"/>
</dbReference>
<dbReference type="EMBL" id="CAJNOG010000124">
    <property type="protein sequence ID" value="CAF0978291.1"/>
    <property type="molecule type" value="Genomic_DNA"/>
</dbReference>
<dbReference type="InterPro" id="IPR001478">
    <property type="entry name" value="PDZ"/>
</dbReference>
<dbReference type="PANTHER" id="PTHR23122">
    <property type="entry name" value="MEMBRANE-ASSOCIATED GUANYLATE KINASE MAGUK"/>
    <property type="match status" value="1"/>
</dbReference>
<reference evidence="7" key="1">
    <citation type="submission" date="2021-02" db="EMBL/GenBank/DDBJ databases">
        <authorList>
            <person name="Nowell W R."/>
        </authorList>
    </citation>
    <scope>NUCLEOTIDE SEQUENCE</scope>
</reference>
<dbReference type="Proteomes" id="UP000663845">
    <property type="component" value="Unassembled WGS sequence"/>
</dbReference>
<comment type="caution">
    <text evidence="7">The sequence shown here is derived from an EMBL/GenBank/DDBJ whole genome shotgun (WGS) entry which is preliminary data.</text>
</comment>
<dbReference type="Gene3D" id="2.30.42.10">
    <property type="match status" value="1"/>
</dbReference>
<dbReference type="InterPro" id="IPR008145">
    <property type="entry name" value="GK/Ca_channel_bsu"/>
</dbReference>
<evidence type="ECO:0000259" key="4">
    <source>
        <dbReference type="PROSITE" id="PS50002"/>
    </source>
</evidence>
<dbReference type="PROSITE" id="PS50106">
    <property type="entry name" value="PDZ"/>
    <property type="match status" value="1"/>
</dbReference>
<evidence type="ECO:0000256" key="1">
    <source>
        <dbReference type="ARBA" id="ARBA00007014"/>
    </source>
</evidence>
<dbReference type="PROSITE" id="PS50052">
    <property type="entry name" value="GUANYLATE_KINASE_2"/>
    <property type="match status" value="1"/>
</dbReference>
<dbReference type="InterPro" id="IPR027417">
    <property type="entry name" value="P-loop_NTPase"/>
</dbReference>
<dbReference type="SMART" id="SM00326">
    <property type="entry name" value="SH3"/>
    <property type="match status" value="1"/>
</dbReference>
<dbReference type="SMART" id="SM00072">
    <property type="entry name" value="GuKc"/>
    <property type="match status" value="1"/>
</dbReference>
<dbReference type="InterPro" id="IPR036034">
    <property type="entry name" value="PDZ_sf"/>
</dbReference>
<dbReference type="Gene3D" id="3.40.50.300">
    <property type="entry name" value="P-loop containing nucleotide triphosphate hydrolases"/>
    <property type="match status" value="1"/>
</dbReference>
<dbReference type="Pfam" id="PF00595">
    <property type="entry name" value="PDZ"/>
    <property type="match status" value="1"/>
</dbReference>
<dbReference type="SUPFAM" id="SSF50044">
    <property type="entry name" value="SH3-domain"/>
    <property type="match status" value="1"/>
</dbReference>
<evidence type="ECO:0000259" key="6">
    <source>
        <dbReference type="PROSITE" id="PS50106"/>
    </source>
</evidence>
<sequence>MLNTCLNNEKNLSLEILIKQFIQQYSQQNSTNDFKELIELFEKTSFYSLISSYELILLHYNQQQQQQQQDKDDLTLILSDEENSLKKEEEEEDHHYSDKDDQSCILSMSCSSKLVDEEKENSNYASKLSEYNVSRLKIVRLEKRQGEPLGATICRLSDNDYRISIARIIYGSIAQGLFTVGDQLLEINNIHIQSQYRTLDDIVQLIDSLHGTISFLLLPTSSDETKTTMTMTTNHGINNQAFHYNQDDCSSSVYVRALFSYDPYDDMYIPCRELGLSFEKDSILHIVNRDDSSWWQAFLMENDENIKKQQYPGLIPSKQFQEKRLKIVKCLLDEETTGHTKKKLKKKLNKSISQQSTRQKILTTFSFGTYESVEWYIPNPLRKRPIVLIGPAHIGRHELRQRLMNSSDLSSLIDVAVPHTTRLKKSDEIDGRDYHFITRQQFERDISNDLFVEHGEYEKNLYGTSKSAIEICSNQLNKICILNLLPEGLDSLKYSNLLPYIIYMKIPSTIEKLREYFYVNEQQWIEIEQVSRQIEQNYSHLFDKIIYLNQSFDEIFSQLKSLVKHVQIKPMWVNQCWFSPRERF</sequence>
<dbReference type="Gene3D" id="2.30.30.40">
    <property type="entry name" value="SH3 Domains"/>
    <property type="match status" value="1"/>
</dbReference>
<dbReference type="AlphaFoldDB" id="A0A814F5D5"/>
<dbReference type="SUPFAM" id="SSF50156">
    <property type="entry name" value="PDZ domain-like"/>
    <property type="match status" value="1"/>
</dbReference>
<protein>
    <submittedName>
        <fullName evidence="7">Uncharacterized protein</fullName>
    </submittedName>
</protein>
<feature type="domain" description="Guanylate kinase-like" evidence="5">
    <location>
        <begin position="383"/>
        <end position="564"/>
    </location>
</feature>